<feature type="compositionally biased region" description="Basic and acidic residues" evidence="1">
    <location>
        <begin position="7"/>
        <end position="20"/>
    </location>
</feature>
<gene>
    <name evidence="2" type="ORF">EUGRSUZ_F02417</name>
</gene>
<evidence type="ECO:0000256" key="1">
    <source>
        <dbReference type="SAM" id="MobiDB-lite"/>
    </source>
</evidence>
<reference evidence="2" key="1">
    <citation type="submission" date="2013-07" db="EMBL/GenBank/DDBJ databases">
        <title>The genome of Eucalyptus grandis.</title>
        <authorList>
            <person name="Schmutz J."/>
            <person name="Hayes R."/>
            <person name="Myburg A."/>
            <person name="Tuskan G."/>
            <person name="Grattapaglia D."/>
            <person name="Rokhsar D.S."/>
        </authorList>
    </citation>
    <scope>NUCLEOTIDE SEQUENCE</scope>
    <source>
        <tissue evidence="2">Leaf extractions</tissue>
    </source>
</reference>
<evidence type="ECO:0000313" key="2">
    <source>
        <dbReference type="EMBL" id="KCW68817.1"/>
    </source>
</evidence>
<organism evidence="2">
    <name type="scientific">Eucalyptus grandis</name>
    <name type="common">Flooded gum</name>
    <dbReference type="NCBI Taxonomy" id="71139"/>
    <lineage>
        <taxon>Eukaryota</taxon>
        <taxon>Viridiplantae</taxon>
        <taxon>Streptophyta</taxon>
        <taxon>Embryophyta</taxon>
        <taxon>Tracheophyta</taxon>
        <taxon>Spermatophyta</taxon>
        <taxon>Magnoliopsida</taxon>
        <taxon>eudicotyledons</taxon>
        <taxon>Gunneridae</taxon>
        <taxon>Pentapetalae</taxon>
        <taxon>rosids</taxon>
        <taxon>malvids</taxon>
        <taxon>Myrtales</taxon>
        <taxon>Myrtaceae</taxon>
        <taxon>Myrtoideae</taxon>
        <taxon>Eucalypteae</taxon>
        <taxon>Eucalyptus</taxon>
    </lineage>
</organism>
<accession>A0A059BRS6</accession>
<proteinExistence type="predicted"/>
<dbReference type="InParanoid" id="A0A059BRS6"/>
<dbReference type="EMBL" id="KK198758">
    <property type="protein sequence ID" value="KCW68817.1"/>
    <property type="molecule type" value="Genomic_DNA"/>
</dbReference>
<dbReference type="AlphaFoldDB" id="A0A059BRS6"/>
<protein>
    <submittedName>
        <fullName evidence="2">Uncharacterized protein</fullName>
    </submittedName>
</protein>
<sequence>MKRRKESPRQSRQKDERRREKGPQLYFWNEVVKSICCSSKSLSLILGNSAPNPHSLLTNSSPSFVVVSPFPASVIHELDAHCPRASSSMSMSFKSFNATFHSCAHFLLQCRSAGGIWWIH</sequence>
<dbReference type="Gramene" id="KCW68817">
    <property type="protein sequence ID" value="KCW68817"/>
    <property type="gene ID" value="EUGRSUZ_F02417"/>
</dbReference>
<feature type="region of interest" description="Disordered" evidence="1">
    <location>
        <begin position="1"/>
        <end position="20"/>
    </location>
</feature>
<name>A0A059BRS6_EUCGR</name>